<keyword evidence="3" id="KW-1185">Reference proteome</keyword>
<name>A0A0D2J7F9_9CHLO</name>
<feature type="region of interest" description="Disordered" evidence="1">
    <location>
        <begin position="138"/>
        <end position="164"/>
    </location>
</feature>
<reference evidence="2 3" key="1">
    <citation type="journal article" date="2013" name="BMC Genomics">
        <title>Reconstruction of the lipid metabolism for the microalga Monoraphidium neglectum from its genome sequence reveals characteristics suitable for biofuel production.</title>
        <authorList>
            <person name="Bogen C."/>
            <person name="Al-Dilaimi A."/>
            <person name="Albersmeier A."/>
            <person name="Wichmann J."/>
            <person name="Grundmann M."/>
            <person name="Rupp O."/>
            <person name="Lauersen K.J."/>
            <person name="Blifernez-Klassen O."/>
            <person name="Kalinowski J."/>
            <person name="Goesmann A."/>
            <person name="Mussgnug J.H."/>
            <person name="Kruse O."/>
        </authorList>
    </citation>
    <scope>NUCLEOTIDE SEQUENCE [LARGE SCALE GENOMIC DNA]</scope>
    <source>
        <strain evidence="2 3">SAG 48.87</strain>
    </source>
</reference>
<dbReference type="EMBL" id="KK103367">
    <property type="protein sequence ID" value="KIY95707.1"/>
    <property type="molecule type" value="Genomic_DNA"/>
</dbReference>
<feature type="compositionally biased region" description="Low complexity" evidence="1">
    <location>
        <begin position="26"/>
        <end position="60"/>
    </location>
</feature>
<dbReference type="GeneID" id="25729599"/>
<proteinExistence type="predicted"/>
<dbReference type="RefSeq" id="XP_013894727.1">
    <property type="nucleotide sequence ID" value="XM_014039273.1"/>
</dbReference>
<protein>
    <submittedName>
        <fullName evidence="2">Uncharacterized protein</fullName>
    </submittedName>
</protein>
<dbReference type="AlphaFoldDB" id="A0A0D2J7F9"/>
<feature type="region of interest" description="Disordered" evidence="1">
    <location>
        <begin position="24"/>
        <end position="101"/>
    </location>
</feature>
<accession>A0A0D2J7F9</accession>
<dbReference type="Proteomes" id="UP000054498">
    <property type="component" value="Unassembled WGS sequence"/>
</dbReference>
<gene>
    <name evidence="2" type="ORF">MNEG_12255</name>
</gene>
<evidence type="ECO:0000256" key="1">
    <source>
        <dbReference type="SAM" id="MobiDB-lite"/>
    </source>
</evidence>
<dbReference type="KEGG" id="mng:MNEG_12255"/>
<organism evidence="2 3">
    <name type="scientific">Monoraphidium neglectum</name>
    <dbReference type="NCBI Taxonomy" id="145388"/>
    <lineage>
        <taxon>Eukaryota</taxon>
        <taxon>Viridiplantae</taxon>
        <taxon>Chlorophyta</taxon>
        <taxon>core chlorophytes</taxon>
        <taxon>Chlorophyceae</taxon>
        <taxon>CS clade</taxon>
        <taxon>Sphaeropleales</taxon>
        <taxon>Selenastraceae</taxon>
        <taxon>Monoraphidium</taxon>
    </lineage>
</organism>
<sequence>MAEVGAPDHLTGFAAPLMPVALRPIAPRAPERSPGAPAPRPSADGGESAGAAALASPTSSDPSQGSDITCHGSEPGPPPGAAAQLTPCAAGRQHPAQRLLAPGSALGPVVLATWPSTSTDNDSDEQALAAGAAAAAGLPFKQPPGAAAVPREAAAAAPAAPLVR</sequence>
<evidence type="ECO:0000313" key="3">
    <source>
        <dbReference type="Proteomes" id="UP000054498"/>
    </source>
</evidence>
<evidence type="ECO:0000313" key="2">
    <source>
        <dbReference type="EMBL" id="KIY95707.1"/>
    </source>
</evidence>